<dbReference type="InterPro" id="IPR036259">
    <property type="entry name" value="MFS_trans_sf"/>
</dbReference>
<dbReference type="RefSeq" id="WP_127742245.1">
    <property type="nucleotide sequence ID" value="NZ_SACN01000001.1"/>
</dbReference>
<dbReference type="InterPro" id="IPR020846">
    <property type="entry name" value="MFS_dom"/>
</dbReference>
<proteinExistence type="predicted"/>
<evidence type="ECO:0000256" key="2">
    <source>
        <dbReference type="ARBA" id="ARBA00022448"/>
    </source>
</evidence>
<evidence type="ECO:0000259" key="7">
    <source>
        <dbReference type="PROSITE" id="PS50850"/>
    </source>
</evidence>
<evidence type="ECO:0000256" key="1">
    <source>
        <dbReference type="ARBA" id="ARBA00004141"/>
    </source>
</evidence>
<evidence type="ECO:0000313" key="9">
    <source>
        <dbReference type="Proteomes" id="UP000282971"/>
    </source>
</evidence>
<evidence type="ECO:0000256" key="6">
    <source>
        <dbReference type="SAM" id="Phobius"/>
    </source>
</evidence>
<dbReference type="OrthoDB" id="7442224at2"/>
<dbReference type="InterPro" id="IPR044770">
    <property type="entry name" value="MFS_spinster-like"/>
</dbReference>
<feature type="transmembrane region" description="Helical" evidence="6">
    <location>
        <begin position="226"/>
        <end position="248"/>
    </location>
</feature>
<feature type="transmembrane region" description="Helical" evidence="6">
    <location>
        <begin position="175"/>
        <end position="198"/>
    </location>
</feature>
<dbReference type="InterPro" id="IPR011701">
    <property type="entry name" value="MFS"/>
</dbReference>
<feature type="transmembrane region" description="Helical" evidence="6">
    <location>
        <begin position="296"/>
        <end position="317"/>
    </location>
</feature>
<evidence type="ECO:0000256" key="3">
    <source>
        <dbReference type="ARBA" id="ARBA00022692"/>
    </source>
</evidence>
<feature type="transmembrane region" description="Helical" evidence="6">
    <location>
        <begin position="323"/>
        <end position="346"/>
    </location>
</feature>
<keyword evidence="9" id="KW-1185">Reference proteome</keyword>
<keyword evidence="3 6" id="KW-0812">Transmembrane</keyword>
<feature type="transmembrane region" description="Helical" evidence="6">
    <location>
        <begin position="58"/>
        <end position="77"/>
    </location>
</feature>
<feature type="transmembrane region" description="Helical" evidence="6">
    <location>
        <begin position="358"/>
        <end position="377"/>
    </location>
</feature>
<feature type="transmembrane region" description="Helical" evidence="6">
    <location>
        <begin position="397"/>
        <end position="420"/>
    </location>
</feature>
<evidence type="ECO:0000256" key="5">
    <source>
        <dbReference type="ARBA" id="ARBA00023136"/>
    </source>
</evidence>
<dbReference type="GO" id="GO:0016020">
    <property type="term" value="C:membrane"/>
    <property type="evidence" value="ECO:0007669"/>
    <property type="project" value="UniProtKB-SubCell"/>
</dbReference>
<keyword evidence="5 6" id="KW-0472">Membrane</keyword>
<dbReference type="PANTHER" id="PTHR23505">
    <property type="entry name" value="SPINSTER"/>
    <property type="match status" value="1"/>
</dbReference>
<evidence type="ECO:0000256" key="4">
    <source>
        <dbReference type="ARBA" id="ARBA00022989"/>
    </source>
</evidence>
<feature type="transmembrane region" description="Helical" evidence="6">
    <location>
        <begin position="89"/>
        <end position="112"/>
    </location>
</feature>
<dbReference type="Proteomes" id="UP000282971">
    <property type="component" value="Unassembled WGS sequence"/>
</dbReference>
<organism evidence="8 9">
    <name type="scientific">Sphingomonas crocodyli</name>
    <dbReference type="NCBI Taxonomy" id="1979270"/>
    <lineage>
        <taxon>Bacteria</taxon>
        <taxon>Pseudomonadati</taxon>
        <taxon>Pseudomonadota</taxon>
        <taxon>Alphaproteobacteria</taxon>
        <taxon>Sphingomonadales</taxon>
        <taxon>Sphingomonadaceae</taxon>
        <taxon>Sphingomonas</taxon>
    </lineage>
</organism>
<comment type="subcellular location">
    <subcellularLocation>
        <location evidence="1">Membrane</location>
        <topology evidence="1">Multi-pass membrane protein</topology>
    </subcellularLocation>
</comment>
<feature type="transmembrane region" description="Helical" evidence="6">
    <location>
        <begin position="118"/>
        <end position="139"/>
    </location>
</feature>
<name>A0A437M7R0_9SPHN</name>
<dbReference type="EMBL" id="SACN01000001">
    <property type="protein sequence ID" value="RVT93534.1"/>
    <property type="molecule type" value="Genomic_DNA"/>
</dbReference>
<feature type="domain" description="Major facilitator superfamily (MFS) profile" evidence="7">
    <location>
        <begin position="22"/>
        <end position="424"/>
    </location>
</feature>
<dbReference type="AlphaFoldDB" id="A0A437M7R0"/>
<feature type="transmembrane region" description="Helical" evidence="6">
    <location>
        <begin position="263"/>
        <end position="284"/>
    </location>
</feature>
<sequence length="428" mass="45015">MTPHSSSEPHPKAGGRALALLPLLPLAAVYGVQYFDQILLGLFVQPIKLELGLSDTQLGLLTGAAFALLYTILGLPLARVADRSSRKRLIVICTAVFSLATAASGLAVGFISLCIARMLVAVGEAGTMPAAVSILADAYRPHQRRLVMSLHSCGAFLATAVGLLAASLLSSVLSWRSVFLIAGIGGVILALIVAWSVAEPIRQAAPAGGEARSLTRDLKTILRKPTFLLLALALGIGAIASAAMINWFPAFLARSQKVPQPQIMLYLAIAWGVAATSGGVFFGMLTNWLHARGGRLPLFVLGALIFTFSMVACLVFLTNTTMTTIAVFMVAFFLMGGIRGPAFAVIQDIIPQEMRATASAIFMFSMYFIGFTLGPLLTGIISDLLGASEGPESLRYALLFVVATSGSLGAILAIISALFYPGGSDQRL</sequence>
<evidence type="ECO:0000313" key="8">
    <source>
        <dbReference type="EMBL" id="RVT93534.1"/>
    </source>
</evidence>
<dbReference type="Pfam" id="PF07690">
    <property type="entry name" value="MFS_1"/>
    <property type="match status" value="1"/>
</dbReference>
<accession>A0A437M7R0</accession>
<dbReference type="PROSITE" id="PS50850">
    <property type="entry name" value="MFS"/>
    <property type="match status" value="1"/>
</dbReference>
<gene>
    <name evidence="8" type="ORF">EOD43_06600</name>
</gene>
<reference evidence="8 9" key="1">
    <citation type="submission" date="2019-01" db="EMBL/GenBank/DDBJ databases">
        <authorList>
            <person name="Chen W.-M."/>
        </authorList>
    </citation>
    <scope>NUCLEOTIDE SEQUENCE [LARGE SCALE GENOMIC DNA]</scope>
    <source>
        <strain evidence="8 9">CCP-7</strain>
    </source>
</reference>
<dbReference type="Gene3D" id="1.20.1250.20">
    <property type="entry name" value="MFS general substrate transporter like domains"/>
    <property type="match status" value="1"/>
</dbReference>
<comment type="caution">
    <text evidence="8">The sequence shown here is derived from an EMBL/GenBank/DDBJ whole genome shotgun (WGS) entry which is preliminary data.</text>
</comment>
<protein>
    <submittedName>
        <fullName evidence="8">MFS transporter</fullName>
    </submittedName>
</protein>
<dbReference type="SUPFAM" id="SSF103473">
    <property type="entry name" value="MFS general substrate transporter"/>
    <property type="match status" value="1"/>
</dbReference>
<keyword evidence="4 6" id="KW-1133">Transmembrane helix</keyword>
<keyword evidence="2" id="KW-0813">Transport</keyword>
<dbReference type="PANTHER" id="PTHR23505:SF79">
    <property type="entry name" value="PROTEIN SPINSTER"/>
    <property type="match status" value="1"/>
</dbReference>
<dbReference type="GO" id="GO:0022857">
    <property type="term" value="F:transmembrane transporter activity"/>
    <property type="evidence" value="ECO:0007669"/>
    <property type="project" value="InterPro"/>
</dbReference>
<feature type="transmembrane region" description="Helical" evidence="6">
    <location>
        <begin position="146"/>
        <end position="169"/>
    </location>
</feature>